<accession>A0A0B1TNU0</accession>
<evidence type="ECO:0000256" key="7">
    <source>
        <dbReference type="ARBA" id="ARBA00023136"/>
    </source>
</evidence>
<feature type="transmembrane region" description="Helical" evidence="8">
    <location>
        <begin position="86"/>
        <end position="111"/>
    </location>
</feature>
<evidence type="ECO:0000256" key="1">
    <source>
        <dbReference type="ARBA" id="ARBA00004141"/>
    </source>
</evidence>
<evidence type="ECO:0000256" key="5">
    <source>
        <dbReference type="ARBA" id="ARBA00022989"/>
    </source>
</evidence>
<name>A0A0B1TNU0_OESDE</name>
<evidence type="ECO:0000256" key="2">
    <source>
        <dbReference type="ARBA" id="ARBA00007577"/>
    </source>
</evidence>
<dbReference type="GO" id="GO:0015421">
    <property type="term" value="F:ABC-type oligopeptide transporter activity"/>
    <property type="evidence" value="ECO:0007669"/>
    <property type="project" value="TreeGrafter"/>
</dbReference>
<dbReference type="InterPro" id="IPR011527">
    <property type="entry name" value="ABC1_TM_dom"/>
</dbReference>
<keyword evidence="6" id="KW-0406">Ion transport</keyword>
<dbReference type="Pfam" id="PF00664">
    <property type="entry name" value="ABC_membrane"/>
    <property type="match status" value="1"/>
</dbReference>
<evidence type="ECO:0000313" key="10">
    <source>
        <dbReference type="EMBL" id="KHJ99183.1"/>
    </source>
</evidence>
<dbReference type="PANTHER" id="PTHR43394">
    <property type="entry name" value="ATP-DEPENDENT PERMEASE MDL1, MITOCHONDRIAL"/>
    <property type="match status" value="1"/>
</dbReference>
<dbReference type="GO" id="GO:0090374">
    <property type="term" value="P:oligopeptide export from mitochondrion"/>
    <property type="evidence" value="ECO:0007669"/>
    <property type="project" value="TreeGrafter"/>
</dbReference>
<comment type="similarity">
    <text evidence="2">Belongs to the ABC transporter superfamily. ABCB family. Multidrug resistance exporter (TC 3.A.1.201) subfamily.</text>
</comment>
<dbReference type="OrthoDB" id="5860411at2759"/>
<keyword evidence="3" id="KW-0813">Transport</keyword>
<feature type="domain" description="ABC transmembrane type-1" evidence="9">
    <location>
        <begin position="91"/>
        <end position="191"/>
    </location>
</feature>
<dbReference type="Gene3D" id="1.20.1560.10">
    <property type="entry name" value="ABC transporter type 1, transmembrane domain"/>
    <property type="match status" value="1"/>
</dbReference>
<dbReference type="SUPFAM" id="SSF90123">
    <property type="entry name" value="ABC transporter transmembrane region"/>
    <property type="match status" value="1"/>
</dbReference>
<reference evidence="10 11" key="1">
    <citation type="submission" date="2014-03" db="EMBL/GenBank/DDBJ databases">
        <title>Draft genome of the hookworm Oesophagostomum dentatum.</title>
        <authorList>
            <person name="Mitreva M."/>
        </authorList>
    </citation>
    <scope>NUCLEOTIDE SEQUENCE [LARGE SCALE GENOMIC DNA]</scope>
    <source>
        <strain evidence="10 11">OD-Hann</strain>
    </source>
</reference>
<dbReference type="EMBL" id="KN549237">
    <property type="protein sequence ID" value="KHJ99183.1"/>
    <property type="molecule type" value="Genomic_DNA"/>
</dbReference>
<comment type="subcellular location">
    <subcellularLocation>
        <location evidence="1">Membrane</location>
        <topology evidence="1">Multi-pass membrane protein</topology>
    </subcellularLocation>
</comment>
<sequence>MSLFRSSGVRNAVNSWKKQTLQPSSFLKVGRLSGLCFSAWSIPFARLGQCKSKVQLSRRVDHLNRELDGAEPSLSLSDVWSLIKPYWFCFLAAIFSAVLAAAVNIQLPIYLGDLIDKMVQLIKDQARGAATDLGVIKPQAIKLVLCYAAQAVLTFLYISFLTVLGERMASDLRIKLFDRLLVLDMAFFDSQVNTISIVWRY</sequence>
<evidence type="ECO:0000259" key="9">
    <source>
        <dbReference type="PROSITE" id="PS50929"/>
    </source>
</evidence>
<protein>
    <recommendedName>
        <fullName evidence="9">ABC transmembrane type-1 domain-containing protein</fullName>
    </recommendedName>
</protein>
<keyword evidence="11" id="KW-1185">Reference proteome</keyword>
<evidence type="ECO:0000256" key="8">
    <source>
        <dbReference type="SAM" id="Phobius"/>
    </source>
</evidence>
<dbReference type="GO" id="GO:0005524">
    <property type="term" value="F:ATP binding"/>
    <property type="evidence" value="ECO:0007669"/>
    <property type="project" value="InterPro"/>
</dbReference>
<feature type="transmembrane region" description="Helical" evidence="8">
    <location>
        <begin position="140"/>
        <end position="164"/>
    </location>
</feature>
<dbReference type="GO" id="GO:0005743">
    <property type="term" value="C:mitochondrial inner membrane"/>
    <property type="evidence" value="ECO:0007669"/>
    <property type="project" value="TreeGrafter"/>
</dbReference>
<keyword evidence="5 8" id="KW-1133">Transmembrane helix</keyword>
<gene>
    <name evidence="10" type="ORF">OESDEN_00816</name>
</gene>
<evidence type="ECO:0000313" key="11">
    <source>
        <dbReference type="Proteomes" id="UP000053660"/>
    </source>
</evidence>
<dbReference type="GO" id="GO:0006811">
    <property type="term" value="P:monoatomic ion transport"/>
    <property type="evidence" value="ECO:0007669"/>
    <property type="project" value="UniProtKB-KW"/>
</dbReference>
<evidence type="ECO:0000256" key="3">
    <source>
        <dbReference type="ARBA" id="ARBA00022448"/>
    </source>
</evidence>
<evidence type="ECO:0000256" key="4">
    <source>
        <dbReference type="ARBA" id="ARBA00022692"/>
    </source>
</evidence>
<proteinExistence type="inferred from homology"/>
<keyword evidence="7 8" id="KW-0472">Membrane</keyword>
<dbReference type="InterPro" id="IPR039421">
    <property type="entry name" value="Type_1_exporter"/>
</dbReference>
<evidence type="ECO:0000256" key="6">
    <source>
        <dbReference type="ARBA" id="ARBA00023065"/>
    </source>
</evidence>
<organism evidence="10 11">
    <name type="scientific">Oesophagostomum dentatum</name>
    <name type="common">Nodular worm</name>
    <dbReference type="NCBI Taxonomy" id="61180"/>
    <lineage>
        <taxon>Eukaryota</taxon>
        <taxon>Metazoa</taxon>
        <taxon>Ecdysozoa</taxon>
        <taxon>Nematoda</taxon>
        <taxon>Chromadorea</taxon>
        <taxon>Rhabditida</taxon>
        <taxon>Rhabditina</taxon>
        <taxon>Rhabditomorpha</taxon>
        <taxon>Strongyloidea</taxon>
        <taxon>Strongylidae</taxon>
        <taxon>Oesophagostomum</taxon>
    </lineage>
</organism>
<dbReference type="AlphaFoldDB" id="A0A0B1TNU0"/>
<dbReference type="Proteomes" id="UP000053660">
    <property type="component" value="Unassembled WGS sequence"/>
</dbReference>
<dbReference type="InterPro" id="IPR036640">
    <property type="entry name" value="ABC1_TM_sf"/>
</dbReference>
<keyword evidence="4 8" id="KW-0812">Transmembrane</keyword>
<dbReference type="PROSITE" id="PS50929">
    <property type="entry name" value="ABC_TM1F"/>
    <property type="match status" value="1"/>
</dbReference>
<dbReference type="PANTHER" id="PTHR43394:SF17">
    <property type="entry name" value="MITOCHONDRIAL POTASSIUM CHANNEL ATP-BINDING SUBUNIT"/>
    <property type="match status" value="1"/>
</dbReference>